<name>A0A518GQL7_9PLAN</name>
<proteinExistence type="predicted"/>
<evidence type="ECO:0000313" key="3">
    <source>
        <dbReference type="Proteomes" id="UP000315349"/>
    </source>
</evidence>
<dbReference type="KEGG" id="peh:Spb1_28410"/>
<dbReference type="AlphaFoldDB" id="A0A518GQL7"/>
<dbReference type="Pfam" id="PF02655">
    <property type="entry name" value="ATP-grasp_3"/>
    <property type="match status" value="1"/>
</dbReference>
<dbReference type="EMBL" id="CP036299">
    <property type="protein sequence ID" value="QDV30905.1"/>
    <property type="molecule type" value="Genomic_DNA"/>
</dbReference>
<dbReference type="Proteomes" id="UP000315349">
    <property type="component" value="Chromosome"/>
</dbReference>
<evidence type="ECO:0000259" key="1">
    <source>
        <dbReference type="Pfam" id="PF02655"/>
    </source>
</evidence>
<dbReference type="Gene3D" id="3.30.470.20">
    <property type="entry name" value="ATP-grasp fold, B domain"/>
    <property type="match status" value="1"/>
</dbReference>
<dbReference type="GO" id="GO:0005524">
    <property type="term" value="F:ATP binding"/>
    <property type="evidence" value="ECO:0007669"/>
    <property type="project" value="InterPro"/>
</dbReference>
<evidence type="ECO:0000313" key="2">
    <source>
        <dbReference type="EMBL" id="QDV30905.1"/>
    </source>
</evidence>
<dbReference type="GO" id="GO:0046872">
    <property type="term" value="F:metal ion binding"/>
    <property type="evidence" value="ECO:0007669"/>
    <property type="project" value="InterPro"/>
</dbReference>
<dbReference type="InterPro" id="IPR003806">
    <property type="entry name" value="ATP-grasp_PylC-type"/>
</dbReference>
<feature type="domain" description="ATP-grasp fold PylC-type" evidence="1">
    <location>
        <begin position="159"/>
        <end position="294"/>
    </location>
</feature>
<organism evidence="2 3">
    <name type="scientific">Planctopirus ephydatiae</name>
    <dbReference type="NCBI Taxonomy" id="2528019"/>
    <lineage>
        <taxon>Bacteria</taxon>
        <taxon>Pseudomonadati</taxon>
        <taxon>Planctomycetota</taxon>
        <taxon>Planctomycetia</taxon>
        <taxon>Planctomycetales</taxon>
        <taxon>Planctomycetaceae</taxon>
        <taxon>Planctopirus</taxon>
    </lineage>
</organism>
<accession>A0A518GQL7</accession>
<dbReference type="OrthoDB" id="1804072at2"/>
<sequence length="437" mass="47599">MPNDDSKNVVPMQTTPKILIAGGSVRAATDSAQRGGWQVIAYDQYGDLDLQELSIWQSLPAETENWSLDPTHVEHVQGWTYTGPFENWPADAVKFFEQADKCSIPLLGVTPQLLKRIRDPRFLQETIASINGKPLAVILPGHTATSASRPATQVDPSQIQEWIRKPLHSGGGFNVREVSQANFTEESFHLSLDELEYLQEKVHGVPQSCIFMASSSRVARIGWTEGLIGTPWGKYGYRGSAGPITVPPAIDELACSLANAIVKATGLSGILGIDGIRCEESWRPIEINPRYTASCEILEGTVGHPPSLMDLHLKAWQSELMPPCFKNASASSGGKTAEKSSCQSASGDHLQRPHFGCKQIVYAGETFLAPDLSALWLKSDSHRSPVIADIPIPGSLISSGHPVCTLFGWGSSIADARRQCSEHWSQLTTHFPALKLD</sequence>
<dbReference type="SUPFAM" id="SSF56059">
    <property type="entry name" value="Glutathione synthetase ATP-binding domain-like"/>
    <property type="match status" value="1"/>
</dbReference>
<keyword evidence="3" id="KW-1185">Reference proteome</keyword>
<protein>
    <submittedName>
        <fullName evidence="2">ATP-grasp domain protein</fullName>
    </submittedName>
</protein>
<gene>
    <name evidence="2" type="ORF">Spb1_28410</name>
</gene>
<reference evidence="2 3" key="1">
    <citation type="submission" date="2019-02" db="EMBL/GenBank/DDBJ databases">
        <title>Deep-cultivation of Planctomycetes and their phenomic and genomic characterization uncovers novel biology.</title>
        <authorList>
            <person name="Wiegand S."/>
            <person name="Jogler M."/>
            <person name="Boedeker C."/>
            <person name="Pinto D."/>
            <person name="Vollmers J."/>
            <person name="Rivas-Marin E."/>
            <person name="Kohn T."/>
            <person name="Peeters S.H."/>
            <person name="Heuer A."/>
            <person name="Rast P."/>
            <person name="Oberbeckmann S."/>
            <person name="Bunk B."/>
            <person name="Jeske O."/>
            <person name="Meyerdierks A."/>
            <person name="Storesund J.E."/>
            <person name="Kallscheuer N."/>
            <person name="Luecker S."/>
            <person name="Lage O.M."/>
            <person name="Pohl T."/>
            <person name="Merkel B.J."/>
            <person name="Hornburger P."/>
            <person name="Mueller R.-W."/>
            <person name="Bruemmer F."/>
            <person name="Labrenz M."/>
            <person name="Spormann A.M."/>
            <person name="Op den Camp H."/>
            <person name="Overmann J."/>
            <person name="Amann R."/>
            <person name="Jetten M.S.M."/>
            <person name="Mascher T."/>
            <person name="Medema M.H."/>
            <person name="Devos D.P."/>
            <person name="Kaster A.-K."/>
            <person name="Ovreas L."/>
            <person name="Rohde M."/>
            <person name="Galperin M.Y."/>
            <person name="Jogler C."/>
        </authorList>
    </citation>
    <scope>NUCLEOTIDE SEQUENCE [LARGE SCALE GENOMIC DNA]</scope>
    <source>
        <strain evidence="2 3">Spb1</strain>
    </source>
</reference>